<gene>
    <name evidence="2" type="ORF">NCTC11460_00951</name>
</gene>
<feature type="region of interest" description="Disordered" evidence="1">
    <location>
        <begin position="31"/>
        <end position="75"/>
    </location>
</feature>
<dbReference type="Proteomes" id="UP000255101">
    <property type="component" value="Unassembled WGS sequence"/>
</dbReference>
<evidence type="ECO:0000313" key="2">
    <source>
        <dbReference type="EMBL" id="SUB61034.1"/>
    </source>
</evidence>
<organism evidence="2 3">
    <name type="scientific">Peptostreptococcus anaerobius</name>
    <dbReference type="NCBI Taxonomy" id="1261"/>
    <lineage>
        <taxon>Bacteria</taxon>
        <taxon>Bacillati</taxon>
        <taxon>Bacillota</taxon>
        <taxon>Clostridia</taxon>
        <taxon>Peptostreptococcales</taxon>
        <taxon>Peptostreptococcaceae</taxon>
        <taxon>Peptostreptococcus</taxon>
    </lineage>
</organism>
<feature type="compositionally biased region" description="Basic residues" evidence="1">
    <location>
        <begin position="39"/>
        <end position="51"/>
    </location>
</feature>
<protein>
    <submittedName>
        <fullName evidence="2">Uncharacterized protein</fullName>
    </submittedName>
</protein>
<name>A0A379CG02_9FIRM</name>
<dbReference type="EMBL" id="UGTB01000004">
    <property type="protein sequence ID" value="SUB61034.1"/>
    <property type="molecule type" value="Genomic_DNA"/>
</dbReference>
<sequence>MIRLEKLNVVVEVDSEARAAELVSEGYTIIESEKDTHKKTGTRKTSKGKKKNSADEDDIVNVDELAGVENAGDGK</sequence>
<evidence type="ECO:0000313" key="3">
    <source>
        <dbReference type="Proteomes" id="UP000255101"/>
    </source>
</evidence>
<reference evidence="2 3" key="1">
    <citation type="submission" date="2018-06" db="EMBL/GenBank/DDBJ databases">
        <authorList>
            <consortium name="Pathogen Informatics"/>
            <person name="Doyle S."/>
        </authorList>
    </citation>
    <scope>NUCLEOTIDE SEQUENCE [LARGE SCALE GENOMIC DNA]</scope>
    <source>
        <strain evidence="2 3">NCTC11460</strain>
    </source>
</reference>
<dbReference type="AlphaFoldDB" id="A0A379CG02"/>
<proteinExistence type="predicted"/>
<evidence type="ECO:0000256" key="1">
    <source>
        <dbReference type="SAM" id="MobiDB-lite"/>
    </source>
</evidence>
<accession>A0A379CG02</accession>
<dbReference type="RefSeq" id="WP_002845625.1">
    <property type="nucleotide sequence ID" value="NZ_FOVA01000002.1"/>
</dbReference>